<evidence type="ECO:0000259" key="13">
    <source>
        <dbReference type="Pfam" id="PF18075"/>
    </source>
</evidence>
<keyword evidence="5 10" id="KW-0132">Cell division</keyword>
<comment type="subcellular location">
    <subcellularLocation>
        <location evidence="1">Cell membrane</location>
        <topology evidence="1">Multi-pass membrane protein</topology>
    </subcellularLocation>
</comment>
<organism evidence="14 15">
    <name type="scientific">Vulgatibacter incomptus</name>
    <dbReference type="NCBI Taxonomy" id="1391653"/>
    <lineage>
        <taxon>Bacteria</taxon>
        <taxon>Pseudomonadati</taxon>
        <taxon>Myxococcota</taxon>
        <taxon>Myxococcia</taxon>
        <taxon>Myxococcales</taxon>
        <taxon>Cystobacterineae</taxon>
        <taxon>Vulgatibacteraceae</taxon>
        <taxon>Vulgatibacter</taxon>
    </lineage>
</organism>
<dbReference type="KEGG" id="vin:AKJ08_0733"/>
<dbReference type="GO" id="GO:0051301">
    <property type="term" value="P:cell division"/>
    <property type="evidence" value="ECO:0007669"/>
    <property type="project" value="UniProtKB-KW"/>
</dbReference>
<feature type="transmembrane region" description="Helical" evidence="11">
    <location>
        <begin position="223"/>
        <end position="246"/>
    </location>
</feature>
<evidence type="ECO:0000313" key="15">
    <source>
        <dbReference type="Proteomes" id="UP000055590"/>
    </source>
</evidence>
<keyword evidence="15" id="KW-1185">Reference proteome</keyword>
<dbReference type="PANTHER" id="PTHR47755:SF1">
    <property type="entry name" value="CELL DIVISION PROTEIN FTSX"/>
    <property type="match status" value="1"/>
</dbReference>
<evidence type="ECO:0000259" key="12">
    <source>
        <dbReference type="Pfam" id="PF02687"/>
    </source>
</evidence>
<dbReference type="InterPro" id="IPR040690">
    <property type="entry name" value="FtsX_ECD"/>
</dbReference>
<keyword evidence="9 10" id="KW-0131">Cell cycle</keyword>
<dbReference type="RefSeq" id="WP_050724807.1">
    <property type="nucleotide sequence ID" value="NZ_CP012332.1"/>
</dbReference>
<accession>A0A0K1PAA5</accession>
<keyword evidence="8 10" id="KW-0472">Membrane</keyword>
<evidence type="ECO:0000256" key="5">
    <source>
        <dbReference type="ARBA" id="ARBA00022618"/>
    </source>
</evidence>
<feature type="domain" description="FtsX extracellular" evidence="13">
    <location>
        <begin position="58"/>
        <end position="150"/>
    </location>
</feature>
<feature type="domain" description="ABC3 transporter permease C-terminal" evidence="12">
    <location>
        <begin position="177"/>
        <end position="288"/>
    </location>
</feature>
<dbReference type="InterPro" id="IPR003838">
    <property type="entry name" value="ABC3_permease_C"/>
</dbReference>
<dbReference type="Gene3D" id="3.30.70.3040">
    <property type="match status" value="1"/>
</dbReference>
<proteinExistence type="inferred from homology"/>
<evidence type="ECO:0000313" key="14">
    <source>
        <dbReference type="EMBL" id="AKU90346.1"/>
    </source>
</evidence>
<feature type="transmembrane region" description="Helical" evidence="11">
    <location>
        <begin position="266"/>
        <end position="288"/>
    </location>
</feature>
<dbReference type="InterPro" id="IPR004513">
    <property type="entry name" value="FtsX"/>
</dbReference>
<name>A0A0K1PAA5_9BACT</name>
<sequence length="293" mass="30041">MISIAYPFRRAVGAMRTAPFTHLVAAASIAVALILATVGGFAAFQARALLDAWGLRGEVTVYLSPDVGVAQGEKLTGQIAELSGGSARFVSAEEALGKLAGTLGEKGQALLSLPVNPLPPSVEVVPAARDAASLAALARQLEPLDGVQEVDVGAEWTERIAAFASAVEIAGLLLLPILLVGAGVLAGSVVRLAVHERRREIEILRLVGATDGFVRAPFLAEGLLAGLFGGLLAALGLWILAGQAGARLAEVITLPIELDPLALASPVRLAAVIGAGALLGFVSTLLSVERHLR</sequence>
<evidence type="ECO:0000256" key="7">
    <source>
        <dbReference type="ARBA" id="ARBA00022989"/>
    </source>
</evidence>
<feature type="transmembrane region" description="Helical" evidence="11">
    <location>
        <begin position="169"/>
        <end position="194"/>
    </location>
</feature>
<protein>
    <recommendedName>
        <fullName evidence="3 10">Cell division protein FtsX</fullName>
    </recommendedName>
</protein>
<dbReference type="PIRSF" id="PIRSF003097">
    <property type="entry name" value="FtsX"/>
    <property type="match status" value="1"/>
</dbReference>
<dbReference type="Proteomes" id="UP000055590">
    <property type="component" value="Chromosome"/>
</dbReference>
<dbReference type="Pfam" id="PF18075">
    <property type="entry name" value="FtsX_ECD"/>
    <property type="match status" value="1"/>
</dbReference>
<evidence type="ECO:0000256" key="2">
    <source>
        <dbReference type="ARBA" id="ARBA00007379"/>
    </source>
</evidence>
<dbReference type="PANTHER" id="PTHR47755">
    <property type="entry name" value="CELL DIVISION PROTEIN FTSX"/>
    <property type="match status" value="1"/>
</dbReference>
<gene>
    <name evidence="14" type="ORF">AKJ08_0733</name>
</gene>
<comment type="similarity">
    <text evidence="2 10">Belongs to the ABC-4 integral membrane protein family. FtsX subfamily.</text>
</comment>
<evidence type="ECO:0000256" key="1">
    <source>
        <dbReference type="ARBA" id="ARBA00004651"/>
    </source>
</evidence>
<keyword evidence="6 11" id="KW-0812">Transmembrane</keyword>
<evidence type="ECO:0000256" key="4">
    <source>
        <dbReference type="ARBA" id="ARBA00022475"/>
    </source>
</evidence>
<dbReference type="GO" id="GO:0005886">
    <property type="term" value="C:plasma membrane"/>
    <property type="evidence" value="ECO:0007669"/>
    <property type="project" value="UniProtKB-SubCell"/>
</dbReference>
<dbReference type="OrthoDB" id="9813411at2"/>
<dbReference type="GO" id="GO:0032153">
    <property type="term" value="C:cell division site"/>
    <property type="evidence" value="ECO:0007669"/>
    <property type="project" value="TreeGrafter"/>
</dbReference>
<evidence type="ECO:0000256" key="10">
    <source>
        <dbReference type="PIRNR" id="PIRNR003097"/>
    </source>
</evidence>
<dbReference type="Pfam" id="PF02687">
    <property type="entry name" value="FtsX"/>
    <property type="match status" value="1"/>
</dbReference>
<evidence type="ECO:0000256" key="6">
    <source>
        <dbReference type="ARBA" id="ARBA00022692"/>
    </source>
</evidence>
<evidence type="ECO:0000256" key="9">
    <source>
        <dbReference type="ARBA" id="ARBA00023306"/>
    </source>
</evidence>
<feature type="transmembrane region" description="Helical" evidence="11">
    <location>
        <begin position="20"/>
        <end position="44"/>
    </location>
</feature>
<evidence type="ECO:0000256" key="8">
    <source>
        <dbReference type="ARBA" id="ARBA00023136"/>
    </source>
</evidence>
<dbReference type="STRING" id="1391653.AKJ08_0733"/>
<dbReference type="EMBL" id="CP012332">
    <property type="protein sequence ID" value="AKU90346.1"/>
    <property type="molecule type" value="Genomic_DNA"/>
</dbReference>
<keyword evidence="7 11" id="KW-1133">Transmembrane helix</keyword>
<dbReference type="AlphaFoldDB" id="A0A0K1PAA5"/>
<keyword evidence="4 10" id="KW-1003">Cell membrane</keyword>
<reference evidence="14 15" key="1">
    <citation type="submission" date="2015-08" db="EMBL/GenBank/DDBJ databases">
        <authorList>
            <person name="Babu N.S."/>
            <person name="Beckwith C.J."/>
            <person name="Beseler K.G."/>
            <person name="Brison A."/>
            <person name="Carone J.V."/>
            <person name="Caskin T.P."/>
            <person name="Diamond M."/>
            <person name="Durham M.E."/>
            <person name="Foxe J.M."/>
            <person name="Go M."/>
            <person name="Henderson B.A."/>
            <person name="Jones I.B."/>
            <person name="McGettigan J.A."/>
            <person name="Micheletti S.J."/>
            <person name="Nasrallah M.E."/>
            <person name="Ortiz D."/>
            <person name="Piller C.R."/>
            <person name="Privatt S.R."/>
            <person name="Schneider S.L."/>
            <person name="Sharp S."/>
            <person name="Smith T.C."/>
            <person name="Stanton J.D."/>
            <person name="Ullery H.E."/>
            <person name="Wilson R.J."/>
            <person name="Serrano M.G."/>
            <person name="Buck G."/>
            <person name="Lee V."/>
            <person name="Wang Y."/>
            <person name="Carvalho R."/>
            <person name="Voegtly L."/>
            <person name="Shi R."/>
            <person name="Duckworth R."/>
            <person name="Johnson A."/>
            <person name="Loviza R."/>
            <person name="Walstead R."/>
            <person name="Shah Z."/>
            <person name="Kiflezghi M."/>
            <person name="Wade K."/>
            <person name="Ball S.L."/>
            <person name="Bradley K.W."/>
            <person name="Asai D.J."/>
            <person name="Bowman C.A."/>
            <person name="Russell D.A."/>
            <person name="Pope W.H."/>
            <person name="Jacobs-Sera D."/>
            <person name="Hendrix R.W."/>
            <person name="Hatfull G.F."/>
        </authorList>
    </citation>
    <scope>NUCLEOTIDE SEQUENCE [LARGE SCALE GENOMIC DNA]</scope>
    <source>
        <strain evidence="14 15">DSM 27710</strain>
    </source>
</reference>
<evidence type="ECO:0000256" key="3">
    <source>
        <dbReference type="ARBA" id="ARBA00021907"/>
    </source>
</evidence>
<evidence type="ECO:0000256" key="11">
    <source>
        <dbReference type="SAM" id="Phobius"/>
    </source>
</evidence>